<dbReference type="EMBL" id="JH712109">
    <property type="protein sequence ID" value="EFO21207.1"/>
    <property type="molecule type" value="Genomic_DNA"/>
</dbReference>
<sequence>MTSIISTLKHPFLITTVSCENDIFSEFLKSSHLEDSIDNTENCGNPSDEIATRILFQSLPFALLKAVTINSLEHYQQPTSPFEIKKDIEQLKAEQNSTAAIIILVLEENRNNDKPYPLADRIEDGTRNCDIFDTSILNLDP</sequence>
<organism evidence="1">
    <name type="scientific">Loa loa</name>
    <name type="common">Eye worm</name>
    <name type="synonym">Filaria loa</name>
    <dbReference type="NCBI Taxonomy" id="7209"/>
    <lineage>
        <taxon>Eukaryota</taxon>
        <taxon>Metazoa</taxon>
        <taxon>Ecdysozoa</taxon>
        <taxon>Nematoda</taxon>
        <taxon>Chromadorea</taxon>
        <taxon>Rhabditida</taxon>
        <taxon>Spirurina</taxon>
        <taxon>Spiruromorpha</taxon>
        <taxon>Filarioidea</taxon>
        <taxon>Onchocercidae</taxon>
        <taxon>Loa</taxon>
    </lineage>
</organism>
<dbReference type="RefSeq" id="XP_003142864.1">
    <property type="nucleotide sequence ID" value="XM_003142816.1"/>
</dbReference>
<gene>
    <name evidence="1" type="ORF">LOAG_07283</name>
</gene>
<name>A0A1S0TWW6_LOALO</name>
<dbReference type="InParanoid" id="A0A1S0TWW6"/>
<reference evidence="1" key="1">
    <citation type="submission" date="2012-04" db="EMBL/GenBank/DDBJ databases">
        <title>The Genome Sequence of Loa loa.</title>
        <authorList>
            <consortium name="The Broad Institute Genome Sequencing Platform"/>
            <consortium name="Broad Institute Genome Sequencing Center for Infectious Disease"/>
            <person name="Nutman T.B."/>
            <person name="Fink D.L."/>
            <person name="Russ C."/>
            <person name="Young S."/>
            <person name="Zeng Q."/>
            <person name="Gargeya S."/>
            <person name="Alvarado L."/>
            <person name="Berlin A."/>
            <person name="Chapman S.B."/>
            <person name="Chen Z."/>
            <person name="Freedman E."/>
            <person name="Gellesch M."/>
            <person name="Goldberg J."/>
            <person name="Griggs A."/>
            <person name="Gujja S."/>
            <person name="Heilman E.R."/>
            <person name="Heiman D."/>
            <person name="Howarth C."/>
            <person name="Mehta T."/>
            <person name="Neiman D."/>
            <person name="Pearson M."/>
            <person name="Roberts A."/>
            <person name="Saif S."/>
            <person name="Shea T."/>
            <person name="Shenoy N."/>
            <person name="Sisk P."/>
            <person name="Stolte C."/>
            <person name="Sykes S."/>
            <person name="White J."/>
            <person name="Yandava C."/>
            <person name="Haas B."/>
            <person name="Henn M.R."/>
            <person name="Nusbaum C."/>
            <person name="Birren B."/>
        </authorList>
    </citation>
    <scope>NUCLEOTIDE SEQUENCE [LARGE SCALE GENOMIC DNA]</scope>
</reference>
<protein>
    <submittedName>
        <fullName evidence="1">Uncharacterized protein</fullName>
    </submittedName>
</protein>
<dbReference type="CTD" id="9944702"/>
<accession>A0A1S0TWW6</accession>
<dbReference type="KEGG" id="loa:LOAG_07283"/>
<proteinExistence type="predicted"/>
<dbReference type="GeneID" id="9944702"/>
<evidence type="ECO:0000313" key="1">
    <source>
        <dbReference type="EMBL" id="EFO21207.1"/>
    </source>
</evidence>
<dbReference type="AlphaFoldDB" id="A0A1S0TWW6"/>